<feature type="region of interest" description="Disordered" evidence="1">
    <location>
        <begin position="91"/>
        <end position="114"/>
    </location>
</feature>
<dbReference type="Proteomes" id="UP000244336">
    <property type="component" value="Chromosome 1"/>
</dbReference>
<feature type="signal peptide" evidence="2">
    <location>
        <begin position="1"/>
        <end position="28"/>
    </location>
</feature>
<evidence type="ECO:0000256" key="1">
    <source>
        <dbReference type="SAM" id="MobiDB-lite"/>
    </source>
</evidence>
<dbReference type="Gramene" id="PUZ74659">
    <property type="protein sequence ID" value="PUZ74659"/>
    <property type="gene ID" value="GQ55_1G083000"/>
</dbReference>
<protein>
    <submittedName>
        <fullName evidence="3">Uncharacterized protein</fullName>
    </submittedName>
</protein>
<feature type="chain" id="PRO_5015408518" evidence="2">
    <location>
        <begin position="29"/>
        <end position="114"/>
    </location>
</feature>
<evidence type="ECO:0000313" key="3">
    <source>
        <dbReference type="EMBL" id="PUZ74659.1"/>
    </source>
</evidence>
<sequence>MKVFRFRIELIWIILSLCLLLQGPVLVAYNGNGPSACEHVEYSDNKPEVTVSGMENQEGHQLIRSKFTRSLRFTVVPMPSRRSLLPYWDGKHPIPITQRAPARPPFRKPPRPGN</sequence>
<gene>
    <name evidence="3" type="ORF">GQ55_1G083000</name>
</gene>
<dbReference type="AlphaFoldDB" id="A0A2T7F3J0"/>
<reference evidence="3 4" key="1">
    <citation type="submission" date="2018-04" db="EMBL/GenBank/DDBJ databases">
        <title>WGS assembly of Panicum hallii var. hallii HAL2.</title>
        <authorList>
            <person name="Lovell J."/>
            <person name="Jenkins J."/>
            <person name="Lowry D."/>
            <person name="Mamidi S."/>
            <person name="Sreedasyam A."/>
            <person name="Weng X."/>
            <person name="Barry K."/>
            <person name="Bonette J."/>
            <person name="Campitelli B."/>
            <person name="Daum C."/>
            <person name="Gordon S."/>
            <person name="Gould B."/>
            <person name="Lipzen A."/>
            <person name="MacQueen A."/>
            <person name="Palacio-Mejia J."/>
            <person name="Plott C."/>
            <person name="Shakirov E."/>
            <person name="Shu S."/>
            <person name="Yoshinaga Y."/>
            <person name="Zane M."/>
            <person name="Rokhsar D."/>
            <person name="Grimwood J."/>
            <person name="Schmutz J."/>
            <person name="Juenger T."/>
        </authorList>
    </citation>
    <scope>NUCLEOTIDE SEQUENCE [LARGE SCALE GENOMIC DNA]</scope>
    <source>
        <strain evidence="4">cv. HAL2</strain>
    </source>
</reference>
<evidence type="ECO:0000256" key="2">
    <source>
        <dbReference type="SAM" id="SignalP"/>
    </source>
</evidence>
<feature type="compositionally biased region" description="Basic residues" evidence="1">
    <location>
        <begin position="105"/>
        <end position="114"/>
    </location>
</feature>
<keyword evidence="2" id="KW-0732">Signal</keyword>
<proteinExistence type="predicted"/>
<accession>A0A2T7F3J0</accession>
<name>A0A2T7F3J0_9POAL</name>
<organism evidence="3 4">
    <name type="scientific">Panicum hallii var. hallii</name>
    <dbReference type="NCBI Taxonomy" id="1504633"/>
    <lineage>
        <taxon>Eukaryota</taxon>
        <taxon>Viridiplantae</taxon>
        <taxon>Streptophyta</taxon>
        <taxon>Embryophyta</taxon>
        <taxon>Tracheophyta</taxon>
        <taxon>Spermatophyta</taxon>
        <taxon>Magnoliopsida</taxon>
        <taxon>Liliopsida</taxon>
        <taxon>Poales</taxon>
        <taxon>Poaceae</taxon>
        <taxon>PACMAD clade</taxon>
        <taxon>Panicoideae</taxon>
        <taxon>Panicodae</taxon>
        <taxon>Paniceae</taxon>
        <taxon>Panicinae</taxon>
        <taxon>Panicum</taxon>
        <taxon>Panicum sect. Panicum</taxon>
    </lineage>
</organism>
<dbReference type="EMBL" id="CM009749">
    <property type="protein sequence ID" value="PUZ74659.1"/>
    <property type="molecule type" value="Genomic_DNA"/>
</dbReference>
<evidence type="ECO:0000313" key="4">
    <source>
        <dbReference type="Proteomes" id="UP000244336"/>
    </source>
</evidence>
<keyword evidence="4" id="KW-1185">Reference proteome</keyword>